<dbReference type="PANTHER" id="PTHR11360">
    <property type="entry name" value="MONOCARBOXYLATE TRANSPORTER"/>
    <property type="match status" value="1"/>
</dbReference>
<feature type="transmembrane region" description="Helical" evidence="1">
    <location>
        <begin position="63"/>
        <end position="81"/>
    </location>
</feature>
<protein>
    <recommendedName>
        <fullName evidence="2">Major facilitator superfamily (MFS) profile domain-containing protein</fullName>
    </recommendedName>
</protein>
<evidence type="ECO:0000259" key="2">
    <source>
        <dbReference type="PROSITE" id="PS50850"/>
    </source>
</evidence>
<dbReference type="Pfam" id="PF07690">
    <property type="entry name" value="MFS_1"/>
    <property type="match status" value="1"/>
</dbReference>
<dbReference type="AlphaFoldDB" id="X0XD35"/>
<accession>X0XD35</accession>
<dbReference type="PROSITE" id="PS50850">
    <property type="entry name" value="MFS"/>
    <property type="match status" value="1"/>
</dbReference>
<feature type="non-terminal residue" evidence="3">
    <location>
        <position position="1"/>
    </location>
</feature>
<sequence length="251" mass="26439">GGIIFLTGGTFFYGFGTLITPMTKEFGWSRAAIAGAFSLRTELGGVGAPVAGYLVDRMGPRRLVLVGVFLVGTGFVLLSRVQEVWHLYAVAAFIAIGMSATAGPVAMTAVAHWFQKKRGRALALMTVGGGSSGVMVVVLASLIAAFDWRTALLIMGLIQWAVCIPLALVVRNRPQDLGLLPDGEPAFPVERQVAADERWAPAGDPKGPGYGVAARQDEGLTIGQALRTRSFWLLAVAMSLIGFGSVAIIAH</sequence>
<feature type="transmembrane region" description="Helical" evidence="1">
    <location>
        <begin position="231"/>
        <end position="250"/>
    </location>
</feature>
<keyword evidence="1" id="KW-0472">Membrane</keyword>
<feature type="transmembrane region" description="Helical" evidence="1">
    <location>
        <begin position="151"/>
        <end position="170"/>
    </location>
</feature>
<dbReference type="SUPFAM" id="SSF103473">
    <property type="entry name" value="MFS general substrate transporter"/>
    <property type="match status" value="1"/>
</dbReference>
<dbReference type="InterPro" id="IPR050327">
    <property type="entry name" value="Proton-linked_MCT"/>
</dbReference>
<keyword evidence="1" id="KW-0812">Transmembrane</keyword>
<proteinExistence type="predicted"/>
<feature type="domain" description="Major facilitator superfamily (MFS) profile" evidence="2">
    <location>
        <begin position="1"/>
        <end position="251"/>
    </location>
</feature>
<feature type="transmembrane region" description="Helical" evidence="1">
    <location>
        <begin position="121"/>
        <end position="145"/>
    </location>
</feature>
<keyword evidence="1" id="KW-1133">Transmembrane helix</keyword>
<evidence type="ECO:0000256" key="1">
    <source>
        <dbReference type="SAM" id="Phobius"/>
    </source>
</evidence>
<name>X0XD35_9ZZZZ</name>
<dbReference type="GO" id="GO:0022857">
    <property type="term" value="F:transmembrane transporter activity"/>
    <property type="evidence" value="ECO:0007669"/>
    <property type="project" value="InterPro"/>
</dbReference>
<dbReference type="EMBL" id="BARS01042302">
    <property type="protein sequence ID" value="GAG40990.1"/>
    <property type="molecule type" value="Genomic_DNA"/>
</dbReference>
<gene>
    <name evidence="3" type="ORF">S01H1_64199</name>
</gene>
<evidence type="ECO:0000313" key="3">
    <source>
        <dbReference type="EMBL" id="GAG40990.1"/>
    </source>
</evidence>
<organism evidence="3">
    <name type="scientific">marine sediment metagenome</name>
    <dbReference type="NCBI Taxonomy" id="412755"/>
    <lineage>
        <taxon>unclassified sequences</taxon>
        <taxon>metagenomes</taxon>
        <taxon>ecological metagenomes</taxon>
    </lineage>
</organism>
<dbReference type="InterPro" id="IPR011701">
    <property type="entry name" value="MFS"/>
</dbReference>
<comment type="caution">
    <text evidence="3">The sequence shown here is derived from an EMBL/GenBank/DDBJ whole genome shotgun (WGS) entry which is preliminary data.</text>
</comment>
<feature type="non-terminal residue" evidence="3">
    <location>
        <position position="251"/>
    </location>
</feature>
<feature type="transmembrane region" description="Helical" evidence="1">
    <location>
        <begin position="87"/>
        <end position="114"/>
    </location>
</feature>
<dbReference type="PANTHER" id="PTHR11360:SF284">
    <property type="entry name" value="EG:103B4.3 PROTEIN-RELATED"/>
    <property type="match status" value="1"/>
</dbReference>
<dbReference type="InterPro" id="IPR020846">
    <property type="entry name" value="MFS_dom"/>
</dbReference>
<dbReference type="InterPro" id="IPR036259">
    <property type="entry name" value="MFS_trans_sf"/>
</dbReference>
<dbReference type="Gene3D" id="1.20.1250.20">
    <property type="entry name" value="MFS general substrate transporter like domains"/>
    <property type="match status" value="1"/>
</dbReference>
<reference evidence="3" key="1">
    <citation type="journal article" date="2014" name="Front. Microbiol.">
        <title>High frequency of phylogenetically diverse reductive dehalogenase-homologous genes in deep subseafloor sedimentary metagenomes.</title>
        <authorList>
            <person name="Kawai M."/>
            <person name="Futagami T."/>
            <person name="Toyoda A."/>
            <person name="Takaki Y."/>
            <person name="Nishi S."/>
            <person name="Hori S."/>
            <person name="Arai W."/>
            <person name="Tsubouchi T."/>
            <person name="Morono Y."/>
            <person name="Uchiyama I."/>
            <person name="Ito T."/>
            <person name="Fujiyama A."/>
            <person name="Inagaki F."/>
            <person name="Takami H."/>
        </authorList>
    </citation>
    <scope>NUCLEOTIDE SEQUENCE</scope>
    <source>
        <strain evidence="3">Expedition CK06-06</strain>
    </source>
</reference>